<sequence length="95" mass="10774">MERQYDEKNELIPDICNCGRGRLHLGRTEYLTRVDDGVLVIKNVPALICDICDEAYLTPEASREIDKIVKDFREGRLLAKPIAAGEVELKMKEVA</sequence>
<dbReference type="NCBIfam" id="TIGR03831">
    <property type="entry name" value="YgiT_finger"/>
    <property type="match status" value="1"/>
</dbReference>
<name>A0A0W8FD36_9ZZZZ</name>
<dbReference type="AlphaFoldDB" id="A0A0W8FD36"/>
<protein>
    <recommendedName>
        <fullName evidence="2">Type II toxin-antitoxin system MqsA family antitoxin</fullName>
    </recommendedName>
</protein>
<dbReference type="Gene3D" id="3.10.20.860">
    <property type="match status" value="1"/>
</dbReference>
<dbReference type="CDD" id="cd12870">
    <property type="entry name" value="MqsA"/>
    <property type="match status" value="1"/>
</dbReference>
<organism evidence="1">
    <name type="scientific">hydrocarbon metagenome</name>
    <dbReference type="NCBI Taxonomy" id="938273"/>
    <lineage>
        <taxon>unclassified sequences</taxon>
        <taxon>metagenomes</taxon>
        <taxon>ecological metagenomes</taxon>
    </lineage>
</organism>
<evidence type="ECO:0000313" key="1">
    <source>
        <dbReference type="EMBL" id="KUG18789.1"/>
    </source>
</evidence>
<comment type="caution">
    <text evidence="1">The sequence shown here is derived from an EMBL/GenBank/DDBJ whole genome shotgun (WGS) entry which is preliminary data.</text>
</comment>
<evidence type="ECO:0008006" key="2">
    <source>
        <dbReference type="Google" id="ProtNLM"/>
    </source>
</evidence>
<reference evidence="1" key="1">
    <citation type="journal article" date="2015" name="Proc. Natl. Acad. Sci. U.S.A.">
        <title>Networks of energetic and metabolic interactions define dynamics in microbial communities.</title>
        <authorList>
            <person name="Embree M."/>
            <person name="Liu J.K."/>
            <person name="Al-Bassam M.M."/>
            <person name="Zengler K."/>
        </authorList>
    </citation>
    <scope>NUCLEOTIDE SEQUENCE</scope>
</reference>
<proteinExistence type="predicted"/>
<dbReference type="InterPro" id="IPR022453">
    <property type="entry name" value="Znf_MqsA-type"/>
</dbReference>
<dbReference type="EMBL" id="LNQE01001361">
    <property type="protein sequence ID" value="KUG18789.1"/>
    <property type="molecule type" value="Genomic_DNA"/>
</dbReference>
<accession>A0A0W8FD36</accession>
<gene>
    <name evidence="1" type="ORF">ASZ90_011496</name>
</gene>